<proteinExistence type="predicted"/>
<evidence type="ECO:0000313" key="3">
    <source>
        <dbReference type="Proteomes" id="UP000887567"/>
    </source>
</evidence>
<accession>A0A913YNZ9</accession>
<dbReference type="Pfam" id="PF03067">
    <property type="entry name" value="LPMO_10"/>
    <property type="match status" value="2"/>
</dbReference>
<dbReference type="EnsemblMetazoa" id="XM_028660426.1">
    <property type="protein sequence ID" value="XP_028516227.1"/>
    <property type="gene ID" value="LOC110243721"/>
</dbReference>
<dbReference type="OrthoDB" id="64893at2759"/>
<name>A0A913YNZ9_EXADI</name>
<dbReference type="Proteomes" id="UP000887567">
    <property type="component" value="Unplaced"/>
</dbReference>
<dbReference type="GeneID" id="110243721"/>
<keyword evidence="3" id="KW-1185">Reference proteome</keyword>
<feature type="domain" description="Chitin-binding type-4" evidence="1">
    <location>
        <begin position="143"/>
        <end position="203"/>
    </location>
</feature>
<sequence length="209" mass="23075">MAMKALCVAFFRGGVINSAFGHGYIKNPAARNACWQHGFRDSCGEEWTMDEKNCGGFAAQWRKNGGKCGGGGDPYHDKIQKYVYPGSHAFGTITQTYLEGQEIELEFRVGDIGGGAITQDKLRYLLRLSDTGGGGWSHNIHVNGKKGLYKIKLHLPSGLTCKHCVLQWWWKTGNSWGCEMVNGKKKCGMGYGAQETFVNCADIQINRRG</sequence>
<dbReference type="KEGG" id="epa:110243721"/>
<dbReference type="RefSeq" id="XP_028516227.1">
    <property type="nucleotide sequence ID" value="XM_028660426.1"/>
</dbReference>
<organism evidence="2 3">
    <name type="scientific">Exaiptasia diaphana</name>
    <name type="common">Tropical sea anemone</name>
    <name type="synonym">Aiptasia pulchella</name>
    <dbReference type="NCBI Taxonomy" id="2652724"/>
    <lineage>
        <taxon>Eukaryota</taxon>
        <taxon>Metazoa</taxon>
        <taxon>Cnidaria</taxon>
        <taxon>Anthozoa</taxon>
        <taxon>Hexacorallia</taxon>
        <taxon>Actiniaria</taxon>
        <taxon>Aiptasiidae</taxon>
        <taxon>Exaiptasia</taxon>
    </lineage>
</organism>
<reference evidence="2" key="1">
    <citation type="submission" date="2022-11" db="UniProtKB">
        <authorList>
            <consortium name="EnsemblMetazoa"/>
        </authorList>
    </citation>
    <scope>IDENTIFICATION</scope>
</reference>
<dbReference type="InterPro" id="IPR004302">
    <property type="entry name" value="Cellulose/chitin-bd_N"/>
</dbReference>
<feature type="domain" description="Chitin-binding type-4" evidence="1">
    <location>
        <begin position="22"/>
        <end position="108"/>
    </location>
</feature>
<dbReference type="OMA" id="NIAINEW"/>
<dbReference type="AlphaFoldDB" id="A0A913YNZ9"/>
<protein>
    <recommendedName>
        <fullName evidence="1">Chitin-binding type-4 domain-containing protein</fullName>
    </recommendedName>
</protein>
<evidence type="ECO:0000259" key="1">
    <source>
        <dbReference type="Pfam" id="PF03067"/>
    </source>
</evidence>
<evidence type="ECO:0000313" key="2">
    <source>
        <dbReference type="EnsemblMetazoa" id="XP_028516227.1"/>
    </source>
</evidence>